<protein>
    <recommendedName>
        <fullName evidence="6">PH domain-containing protein</fullName>
    </recommendedName>
</protein>
<dbReference type="InterPro" id="IPR011993">
    <property type="entry name" value="PH-like_dom_sf"/>
</dbReference>
<comment type="similarity">
    <text evidence="2">Belongs to the MELT/VEPH family.</text>
</comment>
<dbReference type="SUPFAM" id="SSF48371">
    <property type="entry name" value="ARM repeat"/>
    <property type="match status" value="1"/>
</dbReference>
<reference evidence="7" key="1">
    <citation type="submission" date="2021-01" db="UniProtKB">
        <authorList>
            <consortium name="EnsemblMetazoa"/>
        </authorList>
    </citation>
    <scope>IDENTIFICATION</scope>
</reference>
<dbReference type="EnsemblMetazoa" id="XM_022810353">
    <property type="protein sequence ID" value="XP_022666088"/>
    <property type="gene ID" value="LOC111252447"/>
</dbReference>
<name>A0A7M7KFN1_VARDE</name>
<comment type="subcellular location">
    <subcellularLocation>
        <location evidence="1">Cell membrane</location>
        <topology evidence="1">Peripheral membrane protein</topology>
        <orientation evidence="1">Cytoplasmic side</orientation>
    </subcellularLocation>
</comment>
<dbReference type="Pfam" id="PF00169">
    <property type="entry name" value="PH"/>
    <property type="match status" value="1"/>
</dbReference>
<dbReference type="RefSeq" id="XP_022666088.1">
    <property type="nucleotide sequence ID" value="XM_022810353.1"/>
</dbReference>
<dbReference type="PANTHER" id="PTHR21630:SF10">
    <property type="entry name" value="VENTRICULAR ZONE-EXPRESSED PH DOMAIN-CONTAINING PROTEIN HOMOLOG 1"/>
    <property type="match status" value="1"/>
</dbReference>
<feature type="region of interest" description="Disordered" evidence="5">
    <location>
        <begin position="1019"/>
        <end position="1063"/>
    </location>
</feature>
<organism evidence="7 8">
    <name type="scientific">Varroa destructor</name>
    <name type="common">Honeybee mite</name>
    <dbReference type="NCBI Taxonomy" id="109461"/>
    <lineage>
        <taxon>Eukaryota</taxon>
        <taxon>Metazoa</taxon>
        <taxon>Ecdysozoa</taxon>
        <taxon>Arthropoda</taxon>
        <taxon>Chelicerata</taxon>
        <taxon>Arachnida</taxon>
        <taxon>Acari</taxon>
        <taxon>Parasitiformes</taxon>
        <taxon>Mesostigmata</taxon>
        <taxon>Gamasina</taxon>
        <taxon>Dermanyssoidea</taxon>
        <taxon>Varroidae</taxon>
        <taxon>Varroa</taxon>
    </lineage>
</organism>
<dbReference type="FunCoup" id="A0A7M7KFN1">
    <property type="interactions" value="47"/>
</dbReference>
<dbReference type="InterPro" id="IPR016024">
    <property type="entry name" value="ARM-type_fold"/>
</dbReference>
<evidence type="ECO:0000313" key="8">
    <source>
        <dbReference type="Proteomes" id="UP000594260"/>
    </source>
</evidence>
<feature type="region of interest" description="Disordered" evidence="5">
    <location>
        <begin position="665"/>
        <end position="705"/>
    </location>
</feature>
<evidence type="ECO:0000256" key="2">
    <source>
        <dbReference type="ARBA" id="ARBA00010187"/>
    </source>
</evidence>
<dbReference type="GO" id="GO:0009966">
    <property type="term" value="P:regulation of signal transduction"/>
    <property type="evidence" value="ECO:0007669"/>
    <property type="project" value="TreeGrafter"/>
</dbReference>
<dbReference type="InterPro" id="IPR001849">
    <property type="entry name" value="PH_domain"/>
</dbReference>
<proteinExistence type="inferred from homology"/>
<dbReference type="SMART" id="SM00233">
    <property type="entry name" value="PH"/>
    <property type="match status" value="1"/>
</dbReference>
<dbReference type="PROSITE" id="PS50003">
    <property type="entry name" value="PH_DOMAIN"/>
    <property type="match status" value="1"/>
</dbReference>
<feature type="compositionally biased region" description="Basic and acidic residues" evidence="5">
    <location>
        <begin position="1026"/>
        <end position="1053"/>
    </location>
</feature>
<feature type="compositionally biased region" description="Polar residues" evidence="5">
    <location>
        <begin position="472"/>
        <end position="496"/>
    </location>
</feature>
<evidence type="ECO:0000256" key="1">
    <source>
        <dbReference type="ARBA" id="ARBA00004413"/>
    </source>
</evidence>
<dbReference type="InParanoid" id="A0A7M7KFN1"/>
<dbReference type="AlphaFoldDB" id="A0A7M7KFN1"/>
<evidence type="ECO:0000259" key="6">
    <source>
        <dbReference type="PROSITE" id="PS50003"/>
    </source>
</evidence>
<evidence type="ECO:0000313" key="7">
    <source>
        <dbReference type="EnsemblMetazoa" id="XP_022666088"/>
    </source>
</evidence>
<evidence type="ECO:0000256" key="5">
    <source>
        <dbReference type="SAM" id="MobiDB-lite"/>
    </source>
</evidence>
<dbReference type="Proteomes" id="UP000594260">
    <property type="component" value="Unplaced"/>
</dbReference>
<dbReference type="EnsemblMetazoa" id="XM_022810354">
    <property type="protein sequence ID" value="XP_022666089"/>
    <property type="gene ID" value="LOC111252447"/>
</dbReference>
<dbReference type="KEGG" id="vde:111252447"/>
<dbReference type="CTD" id="38785"/>
<feature type="region of interest" description="Disordered" evidence="5">
    <location>
        <begin position="456"/>
        <end position="496"/>
    </location>
</feature>
<dbReference type="RefSeq" id="XP_022666089.1">
    <property type="nucleotide sequence ID" value="XM_022810354.1"/>
</dbReference>
<dbReference type="GO" id="GO:0010314">
    <property type="term" value="F:phosphatidylinositol-5-phosphate binding"/>
    <property type="evidence" value="ECO:0007669"/>
    <property type="project" value="TreeGrafter"/>
</dbReference>
<feature type="domain" description="PH" evidence="6">
    <location>
        <begin position="888"/>
        <end position="986"/>
    </location>
</feature>
<dbReference type="OrthoDB" id="5869902at2759"/>
<dbReference type="GeneID" id="111252447"/>
<dbReference type="SUPFAM" id="SSF50729">
    <property type="entry name" value="PH domain-like"/>
    <property type="match status" value="1"/>
</dbReference>
<evidence type="ECO:0000256" key="3">
    <source>
        <dbReference type="ARBA" id="ARBA00022475"/>
    </source>
</evidence>
<dbReference type="Gene3D" id="2.30.29.30">
    <property type="entry name" value="Pleckstrin-homology domain (PH domain)/Phosphotyrosine-binding domain (PTB)"/>
    <property type="match status" value="1"/>
</dbReference>
<keyword evidence="8" id="KW-1185">Reference proteome</keyword>
<keyword evidence="3" id="KW-1003">Cell membrane</keyword>
<dbReference type="OMA" id="WIRIMLL"/>
<accession>A0A7M7KFN1</accession>
<dbReference type="InterPro" id="IPR039888">
    <property type="entry name" value="Melted-like"/>
</dbReference>
<evidence type="ECO:0000256" key="4">
    <source>
        <dbReference type="ARBA" id="ARBA00023136"/>
    </source>
</evidence>
<keyword evidence="4" id="KW-0472">Membrane</keyword>
<sequence>MLHELFETVLSRQELSRAGELFSLEDHEVLPCAADVLCRIREAVSRQSYAGDDNAQSVVEICLTRVLTAIRDGRCVEQYCGELVSLLEACLQHELSPRARRSEHPPHAKVAADVMSCIFLHQPSSRALTSRSVGATVRFLHRGNRELARSVTRHLCLAASQNADLLVPHVQPVVDSIIAGNYALCKVLPSIYALRHREPAITDHLLALFSLLPQCEKAERLSLLTLFELMAKSDANLLDGNLSQLTAYLNEENTAPSVLRIFIEVSNSEPQLLVDLLPKVQQASLGKPHLTALTSRLYANVANTNRDMARLSLDLLSLLLSDASASPGAQVAILREIKSILDSTSASLSSLALDKINQLHADPSSPSMIQFYLQQIRRQQGSLRDIQAHSQHSQQFLPHSTSLHQGLTAALGSPVQAYHGPPGSNIGYHNLVGPGGYSRVSHTLPSGATLSACASTSTSATSTPNGGGSGSQQQLFGSSRPSLTSSHTGLGGPSATTHLFNGSLQTLGLALRNNTSATAAPSNTASGTGHVGHTTHVQHAPIHRSLGALGSRAVLYATNGNGHSGLKGSGNRLGVGLSHGGTVVGSGASSARSASASISVLVEESLLDSVVAKDSLGEPGTFGGVGKGGNNGGQALPRRPLTDKQAGSGFQLRVSTFGRNRLCSNNNNNNIITADSKGPDRETDDEDGVESPTNEKSRLVTTSGLGTGGVPFEPLRDAVQHFSEKHLDKIRAFMAGVFARLPLPLKCTIEERHSGKKYAKLHFGCQGKGGNCLYDRTLFASKTKHPRLWIHLMFLAVQARSPLALGQRDPSLAALRHCWDSLRPADGRSFLALVTSAFPSAKDMECLMNELRSRRFLDVFEYNGALQMWACFLCNHPDRAHGFLQESLPVIEGQLKEKRRRWKLFRQWRTKYFTLSGANLSCRELSSDSKEQSIGEVQSVRAIQGRNRHIPKAFEIFTADDKAFVLKAASRRHTEEWVQCLSIALARTHASAGQPGGQSLPAVQNVTAFSCSGQQQGSLSTLVHQHQNDRDLQGFRDNNKDHRSGRDHRDCPSDHQAGMSQVHQVQTINKAPQVGVLQTHQITQRL</sequence>
<dbReference type="GO" id="GO:0005886">
    <property type="term" value="C:plasma membrane"/>
    <property type="evidence" value="ECO:0007669"/>
    <property type="project" value="UniProtKB-SubCell"/>
</dbReference>
<dbReference type="PANTHER" id="PTHR21630">
    <property type="entry name" value="VEPH-A/MELTED"/>
    <property type="match status" value="1"/>
</dbReference>